<accession>A0A8S5RVM1</accession>
<protein>
    <submittedName>
        <fullName evidence="1">Uncharacterized protein</fullName>
    </submittedName>
</protein>
<name>A0A8S5RVM1_9CAUD</name>
<sequence>MTYRSKWKDFIQRELITGSFKTELELKEYYEKSFEQNQPVIKELIENELSRLLQGEFTLTIQKDSIIVDYSKLKPYEKIFVMPCNYYGCQIDHEFIYGSPDEVVPYIIYFILQKNAIKFAQLGLYYIPPKRKKNFEYENIIVKETLEDCYKELFSNIATAWPHLDKSKKVADISAELDAMLTFPPVFLNWEDEERKKERFEIFFKHSLEHDFTSIVKIQKL</sequence>
<proteinExistence type="predicted"/>
<evidence type="ECO:0000313" key="1">
    <source>
        <dbReference type="EMBL" id="DAF42812.1"/>
    </source>
</evidence>
<reference evidence="1" key="1">
    <citation type="journal article" date="2021" name="Proc. Natl. Acad. Sci. U.S.A.">
        <title>A Catalog of Tens of Thousands of Viruses from Human Metagenomes Reveals Hidden Associations with Chronic Diseases.</title>
        <authorList>
            <person name="Tisza M.J."/>
            <person name="Buck C.B."/>
        </authorList>
    </citation>
    <scope>NUCLEOTIDE SEQUENCE</scope>
    <source>
        <strain evidence="1">CtHip2</strain>
    </source>
</reference>
<organism evidence="1">
    <name type="scientific">Siphoviridae sp. ctHip2</name>
    <dbReference type="NCBI Taxonomy" id="2827830"/>
    <lineage>
        <taxon>Viruses</taxon>
        <taxon>Duplodnaviria</taxon>
        <taxon>Heunggongvirae</taxon>
        <taxon>Uroviricota</taxon>
        <taxon>Caudoviricetes</taxon>
    </lineage>
</organism>
<dbReference type="EMBL" id="BK032497">
    <property type="protein sequence ID" value="DAF42812.1"/>
    <property type="molecule type" value="Genomic_DNA"/>
</dbReference>